<dbReference type="InterPro" id="IPR050312">
    <property type="entry name" value="IolE/XylAMocC-like"/>
</dbReference>
<dbReference type="PANTHER" id="PTHR12110">
    <property type="entry name" value="HYDROXYPYRUVATE ISOMERASE"/>
    <property type="match status" value="1"/>
</dbReference>
<dbReference type="GO" id="GO:0016853">
    <property type="term" value="F:isomerase activity"/>
    <property type="evidence" value="ECO:0007669"/>
    <property type="project" value="UniProtKB-KW"/>
</dbReference>
<evidence type="ECO:0000313" key="3">
    <source>
        <dbReference type="Proteomes" id="UP000191240"/>
    </source>
</evidence>
<protein>
    <submittedName>
        <fullName evidence="2">Sugar phosphate isomerase/epimerase</fullName>
    </submittedName>
</protein>
<dbReference type="SUPFAM" id="SSF51658">
    <property type="entry name" value="Xylose isomerase-like"/>
    <property type="match status" value="1"/>
</dbReference>
<gene>
    <name evidence="2" type="ORF">SAMN02745671_00433</name>
</gene>
<dbReference type="Pfam" id="PF01261">
    <property type="entry name" value="AP_endonuc_2"/>
    <property type="match status" value="1"/>
</dbReference>
<accession>A0A1M6AM95</accession>
<keyword evidence="2" id="KW-0413">Isomerase</keyword>
<feature type="domain" description="Xylose isomerase-like TIM barrel" evidence="1">
    <location>
        <begin position="67"/>
        <end position="284"/>
    </location>
</feature>
<proteinExistence type="predicted"/>
<dbReference type="EMBL" id="FQYW01000004">
    <property type="protein sequence ID" value="SHI37620.1"/>
    <property type="molecule type" value="Genomic_DNA"/>
</dbReference>
<dbReference type="InterPro" id="IPR013022">
    <property type="entry name" value="Xyl_isomerase-like_TIM-brl"/>
</dbReference>
<reference evidence="2 3" key="1">
    <citation type="submission" date="2016-11" db="EMBL/GenBank/DDBJ databases">
        <authorList>
            <person name="Jaros S."/>
            <person name="Januszkiewicz K."/>
            <person name="Wedrychowicz H."/>
        </authorList>
    </citation>
    <scope>NUCLEOTIDE SEQUENCE [LARGE SCALE GENOMIC DNA]</scope>
    <source>
        <strain evidence="2 3">DSM 3074</strain>
    </source>
</reference>
<dbReference type="InterPro" id="IPR036237">
    <property type="entry name" value="Xyl_isomerase-like_sf"/>
</dbReference>
<dbReference type="Gene3D" id="3.20.20.150">
    <property type="entry name" value="Divalent-metal-dependent TIM barrel enzymes"/>
    <property type="match status" value="1"/>
</dbReference>
<organism evidence="2 3">
    <name type="scientific">Anaerovibrio lipolyticus DSM 3074</name>
    <dbReference type="NCBI Taxonomy" id="1120997"/>
    <lineage>
        <taxon>Bacteria</taxon>
        <taxon>Bacillati</taxon>
        <taxon>Bacillota</taxon>
        <taxon>Negativicutes</taxon>
        <taxon>Selenomonadales</taxon>
        <taxon>Selenomonadaceae</taxon>
        <taxon>Anaerovibrio</taxon>
    </lineage>
</organism>
<dbReference type="RefSeq" id="WP_080325235.1">
    <property type="nucleotide sequence ID" value="NZ_FQYW01000004.1"/>
</dbReference>
<name>A0A1M6AM95_9FIRM</name>
<sequence length="314" mass="36117">MAIRGIGVQTKEAIDDACPEDGFRILKEAGFSHVDFSLNKYMINKDIYQMKNSHFFDKSIEALKEYFRPHKEAAAKYGITIGQMHMPYPAYVPQGKAELNDYLWNEMAPKSMQMCHYLECPYIVIHGFKLVYFLGSEDAEWEETERFIHYLAPMAKEMGITICIENLYDSINGHLVEGPCCNVDKVVKRIDRINEQYRAEVLGFCFDTGHANLIGIDFEYFLTRLGHRLKMLHIHDNDGVMDLHQIPFTFAKTRENKSSTDWEGFINGLRAIKYDGVLNFETAPVLTSFPDEMKAETLAFIAKIGRYFAGKIAE</sequence>
<evidence type="ECO:0000313" key="2">
    <source>
        <dbReference type="EMBL" id="SHI37620.1"/>
    </source>
</evidence>
<evidence type="ECO:0000259" key="1">
    <source>
        <dbReference type="Pfam" id="PF01261"/>
    </source>
</evidence>
<dbReference type="AlphaFoldDB" id="A0A1M6AM95"/>
<dbReference type="Proteomes" id="UP000191240">
    <property type="component" value="Unassembled WGS sequence"/>
</dbReference>